<gene>
    <name evidence="1" type="ORF">EST38_g10792</name>
</gene>
<sequence length="437" mass="47983">MGGALLALTAYGGFELTHQYVERVKLQPEVDEEIKKYQWDVSGEVWQADPVIGGTDPALGYAGRHALRAAWMAHNWGVGPPELSDIAEGVSPADIPDLYAAEYLRRALRVAEDKATSSQLRPLTIPALYNLSASLLERMGNAFPDLTKDHFELAWRGYSGQGLRAAHIALKLGDISFRRHQNEEAQKWWKISIQLSQGSATPNSVGALLEPTTLPSSPWAQRIVASTLISLSAFYAQTGKLKDAENFEEHSLAYLRSIPTPDSITQASPPQALHALFLLQRSSLLSIHLAEVLSAQKKSILSSIQYLTAAAESSERVARALAGLPLHQNAGTPQLEVPKGEDQISSIFSSSPSMRPVASRLYRDAKRTSAEAWNLLGVLYEQKEGSASKSALQCYERAVEWAGKREGEGISANEAVTEKDWKVFWSNYQKAKMTAEK</sequence>
<evidence type="ECO:0000313" key="1">
    <source>
        <dbReference type="EMBL" id="RXW15062.1"/>
    </source>
</evidence>
<keyword evidence="2" id="KW-1185">Reference proteome</keyword>
<accession>A0A4Q2D838</accession>
<name>A0A4Q2D838_9AGAR</name>
<dbReference type="Proteomes" id="UP000290288">
    <property type="component" value="Unassembled WGS sequence"/>
</dbReference>
<dbReference type="Gene3D" id="1.25.40.10">
    <property type="entry name" value="Tetratricopeptide repeat domain"/>
    <property type="match status" value="1"/>
</dbReference>
<proteinExistence type="predicted"/>
<organism evidence="1 2">
    <name type="scientific">Candolleomyces aberdarensis</name>
    <dbReference type="NCBI Taxonomy" id="2316362"/>
    <lineage>
        <taxon>Eukaryota</taxon>
        <taxon>Fungi</taxon>
        <taxon>Dikarya</taxon>
        <taxon>Basidiomycota</taxon>
        <taxon>Agaricomycotina</taxon>
        <taxon>Agaricomycetes</taxon>
        <taxon>Agaricomycetidae</taxon>
        <taxon>Agaricales</taxon>
        <taxon>Agaricineae</taxon>
        <taxon>Psathyrellaceae</taxon>
        <taxon>Candolleomyces</taxon>
    </lineage>
</organism>
<dbReference type="AlphaFoldDB" id="A0A4Q2D838"/>
<dbReference type="InterPro" id="IPR011990">
    <property type="entry name" value="TPR-like_helical_dom_sf"/>
</dbReference>
<comment type="caution">
    <text evidence="1">The sequence shown here is derived from an EMBL/GenBank/DDBJ whole genome shotgun (WGS) entry which is preliminary data.</text>
</comment>
<evidence type="ECO:0000313" key="2">
    <source>
        <dbReference type="Proteomes" id="UP000290288"/>
    </source>
</evidence>
<dbReference type="OrthoDB" id="2524554at2759"/>
<protein>
    <submittedName>
        <fullName evidence="1">Uncharacterized protein</fullName>
    </submittedName>
</protein>
<reference evidence="1 2" key="1">
    <citation type="submission" date="2019-01" db="EMBL/GenBank/DDBJ databases">
        <title>Draft genome sequence of Psathyrella aberdarensis IHI B618.</title>
        <authorList>
            <person name="Buettner E."/>
            <person name="Kellner H."/>
        </authorList>
    </citation>
    <scope>NUCLEOTIDE SEQUENCE [LARGE SCALE GENOMIC DNA]</scope>
    <source>
        <strain evidence="1 2">IHI B618</strain>
    </source>
</reference>
<dbReference type="EMBL" id="SDEE01000604">
    <property type="protein sequence ID" value="RXW15062.1"/>
    <property type="molecule type" value="Genomic_DNA"/>
</dbReference>